<feature type="repeat" description="WD" evidence="3">
    <location>
        <begin position="1455"/>
        <end position="1487"/>
    </location>
</feature>
<feature type="repeat" description="WD" evidence="3">
    <location>
        <begin position="1371"/>
        <end position="1412"/>
    </location>
</feature>
<dbReference type="PROSITE" id="PS50837">
    <property type="entry name" value="NACHT"/>
    <property type="match status" value="1"/>
</dbReference>
<feature type="repeat" description="WD" evidence="3">
    <location>
        <begin position="1621"/>
        <end position="1653"/>
    </location>
</feature>
<evidence type="ECO:0000313" key="7">
    <source>
        <dbReference type="EMBL" id="MQY02235.1"/>
    </source>
</evidence>
<keyword evidence="8" id="KW-1185">Reference proteome</keyword>
<protein>
    <recommendedName>
        <fullName evidence="9">TIR domain-containing protein</fullName>
    </recommendedName>
</protein>
<dbReference type="InterPro" id="IPR015943">
    <property type="entry name" value="WD40/YVTN_repeat-like_dom_sf"/>
</dbReference>
<dbReference type="Pfam" id="PF13676">
    <property type="entry name" value="TIR_2"/>
    <property type="match status" value="1"/>
</dbReference>
<evidence type="ECO:0000256" key="4">
    <source>
        <dbReference type="SAM" id="MobiDB-lite"/>
    </source>
</evidence>
<dbReference type="Gene3D" id="3.40.50.300">
    <property type="entry name" value="P-loop containing nucleotide triphosphate hydrolases"/>
    <property type="match status" value="1"/>
</dbReference>
<feature type="repeat" description="WD" evidence="3">
    <location>
        <begin position="1831"/>
        <end position="1872"/>
    </location>
</feature>
<feature type="region of interest" description="Disordered" evidence="4">
    <location>
        <begin position="516"/>
        <end position="549"/>
    </location>
</feature>
<evidence type="ECO:0000259" key="6">
    <source>
        <dbReference type="PROSITE" id="PS50837"/>
    </source>
</evidence>
<feature type="domain" description="TIR" evidence="5">
    <location>
        <begin position="12"/>
        <end position="145"/>
    </location>
</feature>
<dbReference type="InterPro" id="IPR020472">
    <property type="entry name" value="WD40_PAC1"/>
</dbReference>
<dbReference type="GO" id="GO:0007165">
    <property type="term" value="P:signal transduction"/>
    <property type="evidence" value="ECO:0007669"/>
    <property type="project" value="InterPro"/>
</dbReference>
<dbReference type="Pfam" id="PF00400">
    <property type="entry name" value="WD40"/>
    <property type="match status" value="13"/>
</dbReference>
<dbReference type="SUPFAM" id="SSF50978">
    <property type="entry name" value="WD40 repeat-like"/>
    <property type="match status" value="3"/>
</dbReference>
<dbReference type="PROSITE" id="PS00678">
    <property type="entry name" value="WD_REPEATS_1"/>
    <property type="match status" value="5"/>
</dbReference>
<feature type="repeat" description="WD" evidence="3">
    <location>
        <begin position="1579"/>
        <end position="1620"/>
    </location>
</feature>
<feature type="repeat" description="WD" evidence="3">
    <location>
        <begin position="1789"/>
        <end position="1830"/>
    </location>
</feature>
<accession>A0A7K0BM37</accession>
<dbReference type="SMART" id="SM00255">
    <property type="entry name" value="TIR"/>
    <property type="match status" value="1"/>
</dbReference>
<dbReference type="InterPro" id="IPR007111">
    <property type="entry name" value="NACHT_NTPase"/>
</dbReference>
<feature type="compositionally biased region" description="Pro residues" evidence="4">
    <location>
        <begin position="522"/>
        <end position="537"/>
    </location>
</feature>
<dbReference type="OrthoDB" id="414967at2"/>
<evidence type="ECO:0000313" key="8">
    <source>
        <dbReference type="Proteomes" id="UP000487268"/>
    </source>
</evidence>
<feature type="repeat" description="WD" evidence="3">
    <location>
        <begin position="1747"/>
        <end position="1788"/>
    </location>
</feature>
<dbReference type="Gene3D" id="3.60.21.10">
    <property type="match status" value="1"/>
</dbReference>
<dbReference type="SMART" id="SM00320">
    <property type="entry name" value="WD40"/>
    <property type="match status" value="15"/>
</dbReference>
<dbReference type="PROSITE" id="PS50294">
    <property type="entry name" value="WD_REPEATS_REGION"/>
    <property type="match status" value="13"/>
</dbReference>
<feature type="repeat" description="WD" evidence="3">
    <location>
        <begin position="1495"/>
        <end position="1536"/>
    </location>
</feature>
<dbReference type="InterPro" id="IPR029052">
    <property type="entry name" value="Metallo-depent_PP-like"/>
</dbReference>
<dbReference type="SUPFAM" id="SSF52200">
    <property type="entry name" value="Toll/Interleukin receptor TIR domain"/>
    <property type="match status" value="1"/>
</dbReference>
<reference evidence="7 8" key="1">
    <citation type="submission" date="2019-10" db="EMBL/GenBank/DDBJ databases">
        <title>Actinomadura rubteroloni sp. nov. and Actinomadura macrotermitis sp. nov., isolated from the gut of fungus growing-termite Macrotermes natalensis.</title>
        <authorList>
            <person name="Benndorf R."/>
            <person name="Martin K."/>
            <person name="Kuefner M."/>
            <person name="De Beer W."/>
            <person name="Kaster A.-K."/>
            <person name="Vollmers J."/>
            <person name="Poulsen M."/>
            <person name="Beemelmanns C."/>
        </authorList>
    </citation>
    <scope>NUCLEOTIDE SEQUENCE [LARGE SCALE GENOMIC DNA]</scope>
    <source>
        <strain evidence="7 8">RB68</strain>
    </source>
</reference>
<feature type="domain" description="NACHT" evidence="6">
    <location>
        <begin position="714"/>
        <end position="832"/>
    </location>
</feature>
<gene>
    <name evidence="7" type="ORF">ACRB68_02640</name>
</gene>
<keyword evidence="1 3" id="KW-0853">WD repeat</keyword>
<evidence type="ECO:0000256" key="2">
    <source>
        <dbReference type="ARBA" id="ARBA00022737"/>
    </source>
</evidence>
<keyword evidence="2" id="KW-0677">Repeat</keyword>
<evidence type="ECO:0000256" key="3">
    <source>
        <dbReference type="PROSITE-ProRule" id="PRU00221"/>
    </source>
</evidence>
<dbReference type="Proteomes" id="UP000487268">
    <property type="component" value="Unassembled WGS sequence"/>
</dbReference>
<comment type="caution">
    <text evidence="7">The sequence shown here is derived from an EMBL/GenBank/DDBJ whole genome shotgun (WGS) entry which is preliminary data.</text>
</comment>
<dbReference type="PRINTS" id="PR00320">
    <property type="entry name" value="GPROTEINBRPT"/>
</dbReference>
<dbReference type="PROSITE" id="PS50082">
    <property type="entry name" value="WD_REPEATS_2"/>
    <property type="match status" value="14"/>
</dbReference>
<dbReference type="Gene3D" id="2.130.10.10">
    <property type="entry name" value="YVTN repeat-like/Quinoprotein amine dehydrogenase"/>
    <property type="match status" value="5"/>
</dbReference>
<dbReference type="Pfam" id="PF22739">
    <property type="entry name" value="NA-iREase3"/>
    <property type="match status" value="1"/>
</dbReference>
<evidence type="ECO:0000256" key="1">
    <source>
        <dbReference type="ARBA" id="ARBA00022574"/>
    </source>
</evidence>
<feature type="repeat" description="WD" evidence="3">
    <location>
        <begin position="1663"/>
        <end position="1704"/>
    </location>
</feature>
<proteinExistence type="predicted"/>
<organism evidence="7 8">
    <name type="scientific">Actinomadura macrotermitis</name>
    <dbReference type="NCBI Taxonomy" id="2585200"/>
    <lineage>
        <taxon>Bacteria</taxon>
        <taxon>Bacillati</taxon>
        <taxon>Actinomycetota</taxon>
        <taxon>Actinomycetes</taxon>
        <taxon>Streptosporangiales</taxon>
        <taxon>Thermomonosporaceae</taxon>
        <taxon>Actinomadura</taxon>
    </lineage>
</organism>
<dbReference type="InterPro" id="IPR001680">
    <property type="entry name" value="WD40_rpt"/>
</dbReference>
<feature type="repeat" description="WD" evidence="3">
    <location>
        <begin position="1705"/>
        <end position="1746"/>
    </location>
</feature>
<dbReference type="InterPro" id="IPR035897">
    <property type="entry name" value="Toll_tir_struct_dom_sf"/>
</dbReference>
<dbReference type="Pfam" id="PF05729">
    <property type="entry name" value="NACHT"/>
    <property type="match status" value="1"/>
</dbReference>
<dbReference type="InterPro" id="IPR027417">
    <property type="entry name" value="P-loop_NTPase"/>
</dbReference>
<dbReference type="Pfam" id="PF00805">
    <property type="entry name" value="Pentapeptide"/>
    <property type="match status" value="1"/>
</dbReference>
<dbReference type="Gene3D" id="3.40.50.10140">
    <property type="entry name" value="Toll/interleukin-1 receptor homology (TIR) domain"/>
    <property type="match status" value="1"/>
</dbReference>
<dbReference type="InterPro" id="IPR019775">
    <property type="entry name" value="WD40_repeat_CS"/>
</dbReference>
<dbReference type="InterPro" id="IPR000157">
    <property type="entry name" value="TIR_dom"/>
</dbReference>
<dbReference type="PROSITE" id="PS50104">
    <property type="entry name" value="TIR"/>
    <property type="match status" value="1"/>
</dbReference>
<dbReference type="InterPro" id="IPR036322">
    <property type="entry name" value="WD40_repeat_dom_sf"/>
</dbReference>
<dbReference type="PANTHER" id="PTHR22847">
    <property type="entry name" value="WD40 REPEAT PROTEIN"/>
    <property type="match status" value="1"/>
</dbReference>
<dbReference type="Gene3D" id="2.160.20.80">
    <property type="entry name" value="E3 ubiquitin-protein ligase SopA"/>
    <property type="match status" value="1"/>
</dbReference>
<dbReference type="RefSeq" id="WP_153530487.1">
    <property type="nucleotide sequence ID" value="NZ_WEGH01000001.1"/>
</dbReference>
<dbReference type="InterPro" id="IPR054571">
    <property type="entry name" value="NA-iREase3_dom"/>
</dbReference>
<dbReference type="PANTHER" id="PTHR22847:SF637">
    <property type="entry name" value="WD REPEAT DOMAIN 5B"/>
    <property type="match status" value="1"/>
</dbReference>
<feature type="repeat" description="WD" evidence="3">
    <location>
        <begin position="1347"/>
        <end position="1370"/>
    </location>
</feature>
<dbReference type="SUPFAM" id="SSF52540">
    <property type="entry name" value="P-loop containing nucleoside triphosphate hydrolases"/>
    <property type="match status" value="1"/>
</dbReference>
<dbReference type="InterPro" id="IPR001646">
    <property type="entry name" value="5peptide_repeat"/>
</dbReference>
<feature type="repeat" description="WD" evidence="3">
    <location>
        <begin position="1413"/>
        <end position="1454"/>
    </location>
</feature>
<dbReference type="SUPFAM" id="SSF141571">
    <property type="entry name" value="Pentapeptide repeat-like"/>
    <property type="match status" value="1"/>
</dbReference>
<evidence type="ECO:0000259" key="5">
    <source>
        <dbReference type="PROSITE" id="PS50104"/>
    </source>
</evidence>
<dbReference type="CDD" id="cd00200">
    <property type="entry name" value="WD40"/>
    <property type="match status" value="2"/>
</dbReference>
<dbReference type="SUPFAM" id="SSF56300">
    <property type="entry name" value="Metallo-dependent phosphatases"/>
    <property type="match status" value="1"/>
</dbReference>
<evidence type="ECO:0008006" key="9">
    <source>
        <dbReference type="Google" id="ProtNLM"/>
    </source>
</evidence>
<dbReference type="EMBL" id="WEGH01000001">
    <property type="protein sequence ID" value="MQY02235.1"/>
    <property type="molecule type" value="Genomic_DNA"/>
</dbReference>
<name>A0A7K0BM37_9ACTN</name>
<feature type="repeat" description="WD" evidence="3">
    <location>
        <begin position="1284"/>
        <end position="1325"/>
    </location>
</feature>
<feature type="repeat" description="WD" evidence="3">
    <location>
        <begin position="1537"/>
        <end position="1578"/>
    </location>
</feature>
<sequence>MTSSAERFGQERPTDFFISYSPADERWASWIAWQLEAAGHRTMMQAWDFVPGTNFIDFMDRGLSEAKAVIAVLSRNYLRSRYGRWEWMTALRADPDDPSRKLITVRIEDCPIDGLLSTITYVDLVGVADPGRARDLLMRRIGESLAGHARPFEGPGFPGGGEGAAPPAPVVVQPRVVSTPTGLAAAETGQPPMTGERAARRVPVRAPRFPVAGGEGDGPRERLSVLHVPGPRFGRTLGGPDEPATATELQDRIWSDVTRMADAGVPRPELLVVTGNLTHSGSRREFTEALSFLTSLRNLLGLEAQRVVVVPGTHDVTRAASQAYFSSCEADDIEPQPPYWPKWRHFATLFKDFYQGLDGLIFDSAQPWTLFAVPDLKVVVAGLNSTLAQTHREQDRYGLVGRAQAAWFTERLREFEAEGWLRLGAVEHSPVAGEPGALRDAAEAGALLGRHVNLFLQGAETDLGGIPELESGTPSLPSPGPGRHQIAVLTRDGLERWTPAEPAPRRLERAWIDVHGTFPVPDEQPPPEPPQLPAPVPRPRDDDPRPDPTAQLLDRLAEACETRFERATIRRVDADPPHLLLTHLEDGFVRQYRIGAHVGRPTEPDVDAFVRHVHADGADHGSELVYLGPPPPRTLRDDALRRGVRLRSLTEFQGLLDLSEYVAGQTARLATGGLYPPSLYVPQRYRELDRPASAEPGQDVVGDVLRLLAADHGRFLLLLGDFGRGKTFALRELARRIPAELPHVIPILIELRALDKAQSVDALVAAHLAHHGEELIDLKAFHYMLRQGRIVLLFDGFDELVTRVSYDQAADHLDTLLQAAQDKAKIVVAGRTQHFKSQAQVLTALGERVGVLPHRRVLGLEDFSPAQVRSYLVNRYADEQVADERLRLLEGIGELFGLSANPRMLSFIADLPEDRLRAVAQARHTVSPADLYREILTTWLTHEAGRVRQPGGAPGLDVPAMWEAVTTLALRLWESGEQFLRLAELSDIADALTGLAGGRMSASQVTHAVGAGSLLVRTDAGLFGFIHGSVMEWLVARHLAAGFAAGAVPAELGRQALTQLTVDFLCDLADTRAVQEWAAGVLADAAAPDAARSNAIKVTTRLRTPARADLRGANLQGEDLSYRDLQDVDLTGADLTDAQLVGANLSRAVLRDACLAGARLDEARLTGADLRGADLSRARLARADLRDATVEGGRWTRAALIGATLPDRIARAPELYEAAIAPGRPVETQLTPAAVGVPYGFHFRTSRLPQPLAYSPGGAILAVGSEDGGVLLVDAVTGAPLRNLQGHRDRAYAVAFDAAGSLLATGSADGTVRIWDLATGHSAHTLTVHPEGVWPVIVGGGGDGPVLVAAGAADGVIRVWDARTGELRQELPGHTAPVYTAVFDPAMTMLVTGDASGTLRVWDLATGALVRTLAGHRGAVFRAVFRPGGSLLAAGDEAGVVRLWDVRTGEIRGELLGHTGRVYAIAYHPGGDLLVTGDTDGSLRLWEGGEHRRTLSGHTGAIYQATFSPDGSRLATSDSDGSVRLWDPATGTQRLALAGHRGAVWPFAFRPDGEQLATSSNDGTARLWDAETGQCRTVLRGHGRRVTGVAFSPDGGLLGSSGNDGLVRLWDPRTGRLARTLRGAADNLTSVAFNPAGTQLATATNDGGVHLWQAAAGIFERELNVETDHVWAQAFSPAGDVLATANDDDTVRLWYWTTGREVANLADHRGRVRSIDFSPDGRRVATGCDDSVVRVWGAEDGGLLNELRGHTDRVYRVVHDPSGALLASASNDGTVRLWDLRSGEARHVLTRHTGRLWTAAFSPDGELLATAGDDLVVRLWDPRTGRYLHTLTGHTRRVWSAAFSPGGELLATAGDDGSIIVWDVADRSAPARRVTLLGLAEGWAALAPDGRYKWEGGGNAEFWHAIGMCRFEPGELDPYLPEVRRLPLEAAF</sequence>